<reference evidence="3" key="2">
    <citation type="submission" date="2020-03" db="EMBL/GenBank/DDBJ databases">
        <title>Walnut 2.0.</title>
        <authorList>
            <person name="Marrano A."/>
            <person name="Britton M."/>
            <person name="Zimin A.V."/>
            <person name="Zaini P.A."/>
            <person name="Workman R."/>
            <person name="Puiu D."/>
            <person name="Bianco L."/>
            <person name="Allen B.J."/>
            <person name="Troggio M."/>
            <person name="Leslie C.A."/>
            <person name="Timp W."/>
            <person name="Dendekar A."/>
            <person name="Salzberg S.L."/>
            <person name="Neale D.B."/>
        </authorList>
    </citation>
    <scope>NUCLEOTIDE SEQUENCE</scope>
    <source>
        <tissue evidence="3">Leaves</tissue>
    </source>
</reference>
<dbReference type="PANTHER" id="PTHR35275:SF1">
    <property type="entry name" value="OS07G0585900 PROTEIN"/>
    <property type="match status" value="1"/>
</dbReference>
<dbReference type="PANTHER" id="PTHR35275">
    <property type="entry name" value="ZCF37"/>
    <property type="match status" value="1"/>
</dbReference>
<dbReference type="InterPro" id="IPR045880">
    <property type="entry name" value="ZCF37"/>
</dbReference>
<dbReference type="EMBL" id="LIHL02000008">
    <property type="protein sequence ID" value="KAF5461938.1"/>
    <property type="molecule type" value="Genomic_DNA"/>
</dbReference>
<name>A0A833UVP9_JUGRE</name>
<dbReference type="AlphaFoldDB" id="A0A833UVP9"/>
<feature type="compositionally biased region" description="Polar residues" evidence="1">
    <location>
        <begin position="23"/>
        <end position="33"/>
    </location>
</feature>
<evidence type="ECO:0000256" key="1">
    <source>
        <dbReference type="SAM" id="MobiDB-lite"/>
    </source>
</evidence>
<proteinExistence type="predicted"/>
<feature type="transmembrane region" description="Helical" evidence="2">
    <location>
        <begin position="160"/>
        <end position="192"/>
    </location>
</feature>
<keyword evidence="2" id="KW-0472">Membrane</keyword>
<sequence>MLNLLICGSGGSTFHHEEDQGDPWNNSPCSSPTKARKNRRNNKNPYSSRGLDKFSALLNDLEEKRNKIYSQMDSRDIYMVRFVYSNSNDCVPIVVKSKTNKEGKTKTGDGKEDEEITPFEISNADSKQVKQPEISEPKEKRKKKRVLWDMKLDKWRRPSYYLPAIIILILLLLTMFGRTFAILCTCLGWYIVPTLKESSNTERSTKKKDYVRKLSEKKMVIKENGKEYMRSISGVVLGKSAPHHSHQKSW</sequence>
<reference evidence="3" key="1">
    <citation type="submission" date="2015-10" db="EMBL/GenBank/DDBJ databases">
        <authorList>
            <person name="Martinez-Garcia P.J."/>
            <person name="Crepeau M.W."/>
            <person name="Puiu D."/>
            <person name="Gonzalez-Ibeas D."/>
            <person name="Whalen J."/>
            <person name="Stevens K."/>
            <person name="Paul R."/>
            <person name="Butterfield T."/>
            <person name="Britton M."/>
            <person name="Reagan R."/>
            <person name="Chakraborty S."/>
            <person name="Walawage S.L."/>
            <person name="Vasquez-Gross H.A."/>
            <person name="Cardeno C."/>
            <person name="Famula R."/>
            <person name="Pratt K."/>
            <person name="Kuruganti S."/>
            <person name="Aradhya M.K."/>
            <person name="Leslie C.A."/>
            <person name="Dandekar A.M."/>
            <person name="Salzberg S.L."/>
            <person name="Wegrzyn J.L."/>
            <person name="Langley C.H."/>
            <person name="Neale D.B."/>
        </authorList>
    </citation>
    <scope>NUCLEOTIDE SEQUENCE</scope>
    <source>
        <tissue evidence="3">Leaves</tissue>
    </source>
</reference>
<comment type="caution">
    <text evidence="3">The sequence shown here is derived from an EMBL/GenBank/DDBJ whole genome shotgun (WGS) entry which is preliminary data.</text>
</comment>
<organism evidence="3 4">
    <name type="scientific">Juglans regia</name>
    <name type="common">English walnut</name>
    <dbReference type="NCBI Taxonomy" id="51240"/>
    <lineage>
        <taxon>Eukaryota</taxon>
        <taxon>Viridiplantae</taxon>
        <taxon>Streptophyta</taxon>
        <taxon>Embryophyta</taxon>
        <taxon>Tracheophyta</taxon>
        <taxon>Spermatophyta</taxon>
        <taxon>Magnoliopsida</taxon>
        <taxon>eudicotyledons</taxon>
        <taxon>Gunneridae</taxon>
        <taxon>Pentapetalae</taxon>
        <taxon>rosids</taxon>
        <taxon>fabids</taxon>
        <taxon>Fagales</taxon>
        <taxon>Juglandaceae</taxon>
        <taxon>Juglans</taxon>
    </lineage>
</organism>
<keyword evidence="2" id="KW-0812">Transmembrane</keyword>
<keyword evidence="2" id="KW-1133">Transmembrane helix</keyword>
<accession>A0A833UVP9</accession>
<evidence type="ECO:0000256" key="2">
    <source>
        <dbReference type="SAM" id="Phobius"/>
    </source>
</evidence>
<gene>
    <name evidence="3" type="ORF">F2P56_017996</name>
</gene>
<dbReference type="Proteomes" id="UP000619265">
    <property type="component" value="Unassembled WGS sequence"/>
</dbReference>
<evidence type="ECO:0000313" key="3">
    <source>
        <dbReference type="EMBL" id="KAF5461938.1"/>
    </source>
</evidence>
<dbReference type="Gramene" id="Jr08_06730_p1">
    <property type="protein sequence ID" value="cds.Jr08_06730_p1"/>
    <property type="gene ID" value="Jr08_06730"/>
</dbReference>
<feature type="region of interest" description="Disordered" evidence="1">
    <location>
        <begin position="15"/>
        <end position="49"/>
    </location>
</feature>
<evidence type="ECO:0008006" key="5">
    <source>
        <dbReference type="Google" id="ProtNLM"/>
    </source>
</evidence>
<evidence type="ECO:0000313" key="4">
    <source>
        <dbReference type="Proteomes" id="UP000619265"/>
    </source>
</evidence>
<protein>
    <recommendedName>
        <fullName evidence="5">ZCF37</fullName>
    </recommendedName>
</protein>